<keyword evidence="7 12" id="KW-0805">Transcription regulation</keyword>
<dbReference type="InterPro" id="IPR006200">
    <property type="entry name" value="LexA"/>
</dbReference>
<keyword evidence="9 12" id="KW-0804">Transcription</keyword>
<dbReference type="PRINTS" id="PR00726">
    <property type="entry name" value="LEXASERPTASE"/>
</dbReference>
<evidence type="ECO:0000256" key="12">
    <source>
        <dbReference type="HAMAP-Rule" id="MF_00015"/>
    </source>
</evidence>
<evidence type="ECO:0000256" key="9">
    <source>
        <dbReference type="ARBA" id="ARBA00023163"/>
    </source>
</evidence>
<dbReference type="EC" id="3.4.21.88" evidence="12"/>
<evidence type="ECO:0000259" key="14">
    <source>
        <dbReference type="Pfam" id="PF00717"/>
    </source>
</evidence>
<dbReference type="Gene3D" id="2.10.109.10">
    <property type="entry name" value="Umud Fragment, subunit A"/>
    <property type="match status" value="1"/>
</dbReference>
<dbReference type="GO" id="GO:0045892">
    <property type="term" value="P:negative regulation of DNA-templated transcription"/>
    <property type="evidence" value="ECO:0007669"/>
    <property type="project" value="UniProtKB-UniRule"/>
</dbReference>
<dbReference type="AlphaFoldDB" id="A0A2H0YT33"/>
<feature type="domain" description="LexA repressor DNA-binding" evidence="15">
    <location>
        <begin position="6"/>
        <end position="66"/>
    </location>
</feature>
<evidence type="ECO:0000313" key="16">
    <source>
        <dbReference type="EMBL" id="PIS40912.1"/>
    </source>
</evidence>
<dbReference type="InterPro" id="IPR050077">
    <property type="entry name" value="LexA_repressor"/>
</dbReference>
<evidence type="ECO:0000256" key="10">
    <source>
        <dbReference type="ARBA" id="ARBA00023204"/>
    </source>
</evidence>
<accession>A0A2H0YT33</accession>
<keyword evidence="4 12" id="KW-0227">DNA damage</keyword>
<dbReference type="InterPro" id="IPR036286">
    <property type="entry name" value="LexA/Signal_pep-like_sf"/>
</dbReference>
<dbReference type="InterPro" id="IPR036388">
    <property type="entry name" value="WH-like_DNA-bd_sf"/>
</dbReference>
<feature type="DNA-binding region" description="H-T-H motif" evidence="12">
    <location>
        <begin position="29"/>
        <end position="49"/>
    </location>
</feature>
<dbReference type="GO" id="GO:0009432">
    <property type="term" value="P:SOS response"/>
    <property type="evidence" value="ECO:0007669"/>
    <property type="project" value="UniProtKB-UniRule"/>
</dbReference>
<evidence type="ECO:0000256" key="11">
    <source>
        <dbReference type="ARBA" id="ARBA00023236"/>
    </source>
</evidence>
<comment type="similarity">
    <text evidence="1 12 13">Belongs to the peptidase S24 family.</text>
</comment>
<evidence type="ECO:0000313" key="17">
    <source>
        <dbReference type="Proteomes" id="UP000236845"/>
    </source>
</evidence>
<keyword evidence="10 12" id="KW-0234">DNA repair</keyword>
<gene>
    <name evidence="12" type="primary">lexA</name>
    <name evidence="16" type="ORF">COT26_00760</name>
</gene>
<keyword evidence="5 12" id="KW-0378">Hydrolase</keyword>
<evidence type="ECO:0000256" key="3">
    <source>
        <dbReference type="ARBA" id="ARBA00022705"/>
    </source>
</evidence>
<dbReference type="Pfam" id="PF01726">
    <property type="entry name" value="LexA_DNA_bind"/>
    <property type="match status" value="1"/>
</dbReference>
<evidence type="ECO:0000256" key="5">
    <source>
        <dbReference type="ARBA" id="ARBA00022801"/>
    </source>
</evidence>
<evidence type="ECO:0000259" key="15">
    <source>
        <dbReference type="Pfam" id="PF01726"/>
    </source>
</evidence>
<dbReference type="GO" id="GO:0003677">
    <property type="term" value="F:DNA binding"/>
    <property type="evidence" value="ECO:0007669"/>
    <property type="project" value="UniProtKB-UniRule"/>
</dbReference>
<dbReference type="InterPro" id="IPR036390">
    <property type="entry name" value="WH_DNA-bd_sf"/>
</dbReference>
<keyword evidence="11 12" id="KW-0742">SOS response</keyword>
<feature type="domain" description="Peptidase S24/S26A/S26B/S26C" evidence="14">
    <location>
        <begin position="86"/>
        <end position="199"/>
    </location>
</feature>
<comment type="function">
    <text evidence="12">Represses a number of genes involved in the response to DNA damage (SOS response), including recA and lexA. In the presence of single-stranded DNA, RecA interacts with LexA causing an autocatalytic cleavage which disrupts the DNA-binding part of LexA, leading to derepression of the SOS regulon and eventually DNA repair.</text>
</comment>
<dbReference type="PANTHER" id="PTHR33516:SF2">
    <property type="entry name" value="LEXA REPRESSOR-RELATED"/>
    <property type="match status" value="1"/>
</dbReference>
<dbReference type="SUPFAM" id="SSF46785">
    <property type="entry name" value="Winged helix' DNA-binding domain"/>
    <property type="match status" value="1"/>
</dbReference>
<comment type="subunit">
    <text evidence="12">Homodimer.</text>
</comment>
<dbReference type="InterPro" id="IPR015927">
    <property type="entry name" value="Peptidase_S24_S26A/B/C"/>
</dbReference>
<sequence length="205" mass="22840">MAPVLHKQKKAILDFLRKYIRERGYAPTLTEIAKAFKLSSLATVHEHLTFLEKSGFIKRDKNNTRGIQVLEPDPKEELEAASTLLPLVGTIAAGSPIEAFENKQDMIPVPPNLVGKKNAYILKVRGDSMIESLVGDGDLVVVEKTELAKDGDMVVALLDDGSATLKKFFRKKNFIRLQPANQNYRPIDVKNVTIQGKVIGVIRKY</sequence>
<dbReference type="Proteomes" id="UP000236845">
    <property type="component" value="Unassembled WGS sequence"/>
</dbReference>
<dbReference type="GO" id="GO:0006260">
    <property type="term" value="P:DNA replication"/>
    <property type="evidence" value="ECO:0007669"/>
    <property type="project" value="UniProtKB-UniRule"/>
</dbReference>
<dbReference type="InterPro" id="IPR006199">
    <property type="entry name" value="LexA_DNA-bd_dom"/>
</dbReference>
<dbReference type="Pfam" id="PF00717">
    <property type="entry name" value="Peptidase_S24"/>
    <property type="match status" value="1"/>
</dbReference>
<keyword evidence="3 12" id="KW-0235">DNA replication</keyword>
<feature type="active site" description="For autocatalytic cleavage activity" evidence="12">
    <location>
        <position position="166"/>
    </location>
</feature>
<evidence type="ECO:0000256" key="1">
    <source>
        <dbReference type="ARBA" id="ARBA00007484"/>
    </source>
</evidence>
<dbReference type="CDD" id="cd06529">
    <property type="entry name" value="S24_LexA-like"/>
    <property type="match status" value="1"/>
</dbReference>
<dbReference type="PANTHER" id="PTHR33516">
    <property type="entry name" value="LEXA REPRESSOR"/>
    <property type="match status" value="1"/>
</dbReference>
<organism evidence="16 17">
    <name type="scientific">Candidatus Kerfeldbacteria bacterium CG08_land_8_20_14_0_20_43_14</name>
    <dbReference type="NCBI Taxonomy" id="2014246"/>
    <lineage>
        <taxon>Bacteria</taxon>
        <taxon>Candidatus Kerfeldiibacteriota</taxon>
    </lineage>
</organism>
<dbReference type="InterPro" id="IPR039418">
    <property type="entry name" value="LexA-like"/>
</dbReference>
<proteinExistence type="inferred from homology"/>
<evidence type="ECO:0000256" key="7">
    <source>
        <dbReference type="ARBA" id="ARBA00023015"/>
    </source>
</evidence>
<feature type="site" description="Cleavage; by autolysis" evidence="12">
    <location>
        <begin position="93"/>
        <end position="94"/>
    </location>
</feature>
<dbReference type="GO" id="GO:0006281">
    <property type="term" value="P:DNA repair"/>
    <property type="evidence" value="ECO:0007669"/>
    <property type="project" value="UniProtKB-UniRule"/>
</dbReference>
<comment type="caution">
    <text evidence="16">The sequence shown here is derived from an EMBL/GenBank/DDBJ whole genome shotgun (WGS) entry which is preliminary data.</text>
</comment>
<dbReference type="InterPro" id="IPR006197">
    <property type="entry name" value="Peptidase_S24_LexA"/>
</dbReference>
<reference evidence="17" key="1">
    <citation type="submission" date="2017-09" db="EMBL/GenBank/DDBJ databases">
        <title>Depth-based differentiation of microbial function through sediment-hosted aquifers and enrichment of novel symbionts in the deep terrestrial subsurface.</title>
        <authorList>
            <person name="Probst A.J."/>
            <person name="Ladd B."/>
            <person name="Jarett J.K."/>
            <person name="Geller-Mcgrath D.E."/>
            <person name="Sieber C.M.K."/>
            <person name="Emerson J.B."/>
            <person name="Anantharaman K."/>
            <person name="Thomas B.C."/>
            <person name="Malmstrom R."/>
            <person name="Stieglmeier M."/>
            <person name="Klingl A."/>
            <person name="Woyke T."/>
            <person name="Ryan C.M."/>
            <person name="Banfield J.F."/>
        </authorList>
    </citation>
    <scope>NUCLEOTIDE SEQUENCE [LARGE SCALE GENOMIC DNA]</scope>
</reference>
<dbReference type="NCBIfam" id="TIGR00498">
    <property type="entry name" value="lexA"/>
    <property type="match status" value="1"/>
</dbReference>
<dbReference type="GO" id="GO:0006508">
    <property type="term" value="P:proteolysis"/>
    <property type="evidence" value="ECO:0007669"/>
    <property type="project" value="InterPro"/>
</dbReference>
<dbReference type="HAMAP" id="MF_00015">
    <property type="entry name" value="LexA"/>
    <property type="match status" value="1"/>
</dbReference>
<evidence type="ECO:0000256" key="6">
    <source>
        <dbReference type="ARBA" id="ARBA00022813"/>
    </source>
</evidence>
<dbReference type="EMBL" id="PEXW01000015">
    <property type="protein sequence ID" value="PIS40912.1"/>
    <property type="molecule type" value="Genomic_DNA"/>
</dbReference>
<dbReference type="GO" id="GO:0004252">
    <property type="term" value="F:serine-type endopeptidase activity"/>
    <property type="evidence" value="ECO:0007669"/>
    <property type="project" value="UniProtKB-UniRule"/>
</dbReference>
<keyword evidence="6 12" id="KW-0068">Autocatalytic cleavage</keyword>
<dbReference type="Gene3D" id="1.10.10.10">
    <property type="entry name" value="Winged helix-like DNA-binding domain superfamily/Winged helix DNA-binding domain"/>
    <property type="match status" value="1"/>
</dbReference>
<evidence type="ECO:0000256" key="2">
    <source>
        <dbReference type="ARBA" id="ARBA00022491"/>
    </source>
</evidence>
<comment type="catalytic activity">
    <reaction evidence="12">
        <text>Hydrolysis of Ala-|-Gly bond in repressor LexA.</text>
        <dbReference type="EC" id="3.4.21.88"/>
    </reaction>
</comment>
<keyword evidence="8 12" id="KW-0238">DNA-binding</keyword>
<evidence type="ECO:0000256" key="4">
    <source>
        <dbReference type="ARBA" id="ARBA00022763"/>
    </source>
</evidence>
<evidence type="ECO:0000256" key="13">
    <source>
        <dbReference type="RuleBase" id="RU003991"/>
    </source>
</evidence>
<dbReference type="SUPFAM" id="SSF51306">
    <property type="entry name" value="LexA/Signal peptidase"/>
    <property type="match status" value="1"/>
</dbReference>
<name>A0A2H0YT33_9BACT</name>
<dbReference type="FunFam" id="2.10.109.10:FF:000001">
    <property type="entry name" value="LexA repressor"/>
    <property type="match status" value="1"/>
</dbReference>
<keyword evidence="2 12" id="KW-0678">Repressor</keyword>
<feature type="active site" description="For autocatalytic cleavage activity" evidence="12">
    <location>
        <position position="128"/>
    </location>
</feature>
<evidence type="ECO:0000256" key="8">
    <source>
        <dbReference type="ARBA" id="ARBA00023125"/>
    </source>
</evidence>
<protein>
    <recommendedName>
        <fullName evidence="12">LexA repressor</fullName>
        <ecNumber evidence="12">3.4.21.88</ecNumber>
    </recommendedName>
</protein>